<dbReference type="InterPro" id="IPR026335">
    <property type="entry name" value="rSAM_SPASM_FxsB"/>
</dbReference>
<dbReference type="CDD" id="cd01335">
    <property type="entry name" value="Radical_SAM"/>
    <property type="match status" value="1"/>
</dbReference>
<evidence type="ECO:0000313" key="7">
    <source>
        <dbReference type="Proteomes" id="UP000676325"/>
    </source>
</evidence>
<dbReference type="InterPro" id="IPR013785">
    <property type="entry name" value="Aldolase_TIM"/>
</dbReference>
<name>A0A941IHL2_9ACTN</name>
<comment type="caution">
    <text evidence="6">The sequence shown here is derived from an EMBL/GenBank/DDBJ whole genome shotgun (WGS) entry which is preliminary data.</text>
</comment>
<dbReference type="SUPFAM" id="SSF102114">
    <property type="entry name" value="Radical SAM enzymes"/>
    <property type="match status" value="1"/>
</dbReference>
<dbReference type="PANTHER" id="PTHR43273">
    <property type="entry name" value="ANAEROBIC SULFATASE-MATURATING ENZYME HOMOLOG ASLB-RELATED"/>
    <property type="match status" value="1"/>
</dbReference>
<dbReference type="Gene3D" id="3.20.20.70">
    <property type="entry name" value="Aldolase class I"/>
    <property type="match status" value="1"/>
</dbReference>
<dbReference type="SFLD" id="SFLDS00029">
    <property type="entry name" value="Radical_SAM"/>
    <property type="match status" value="1"/>
</dbReference>
<dbReference type="InterPro" id="IPR026337">
    <property type="entry name" value="AKG_HExxH"/>
</dbReference>
<keyword evidence="3" id="KW-0408">Iron</keyword>
<protein>
    <submittedName>
        <fullName evidence="6">FxsB family radical SAM/SPASM domain protein</fullName>
    </submittedName>
</protein>
<evidence type="ECO:0000259" key="5">
    <source>
        <dbReference type="PROSITE" id="PS51918"/>
    </source>
</evidence>
<dbReference type="NCBIfam" id="TIGR04267">
    <property type="entry name" value="mod_HExxH"/>
    <property type="match status" value="1"/>
</dbReference>
<dbReference type="SFLD" id="SFLDG01386">
    <property type="entry name" value="main_SPASM_domain-containing"/>
    <property type="match status" value="1"/>
</dbReference>
<dbReference type="Proteomes" id="UP000676325">
    <property type="component" value="Unassembled WGS sequence"/>
</dbReference>
<accession>A0A941IHL2</accession>
<dbReference type="RefSeq" id="WP_212516457.1">
    <property type="nucleotide sequence ID" value="NZ_JAGSOH010000005.1"/>
</dbReference>
<evidence type="ECO:0000256" key="4">
    <source>
        <dbReference type="ARBA" id="ARBA00023014"/>
    </source>
</evidence>
<keyword evidence="2" id="KW-0479">Metal-binding</keyword>
<evidence type="ECO:0000313" key="6">
    <source>
        <dbReference type="EMBL" id="MBR7825298.1"/>
    </source>
</evidence>
<reference evidence="6" key="1">
    <citation type="submission" date="2021-04" db="EMBL/GenBank/DDBJ databases">
        <title>Genome based classification of Actinospica acidithermotolerans sp. nov., an actinobacterium isolated from an Indonesian hot spring.</title>
        <authorList>
            <person name="Kusuma A.B."/>
            <person name="Putra K.E."/>
            <person name="Nafisah S."/>
            <person name="Loh J."/>
            <person name="Nouioui I."/>
            <person name="Goodfellow M."/>
        </authorList>
    </citation>
    <scope>NUCLEOTIDE SEQUENCE</scope>
    <source>
        <strain evidence="6">MGRD01-02</strain>
    </source>
</reference>
<keyword evidence="7" id="KW-1185">Reference proteome</keyword>
<dbReference type="InterPro" id="IPR023867">
    <property type="entry name" value="Sulphatase_maturase_rSAM"/>
</dbReference>
<dbReference type="PANTHER" id="PTHR43273:SF8">
    <property type="entry name" value="RADICAL SAM DOMAIN PROTEIN"/>
    <property type="match status" value="1"/>
</dbReference>
<keyword evidence="4" id="KW-0411">Iron-sulfur</keyword>
<sequence length="797" mass="86138">MSSQFTPFRQFVVKVHSRCDLACDHCYMYEAVDQGWRRQPMVMSADTAAALGRRIAEHAAEGRLDLVRVVLHGGEPLLAGVGRLREIIEAVREPLLALPEPPRLDLRIHTNGVRLDERFLELFAEFHLKVGISLDGDRSANDRHRRYANGNSSHAQVLAALELLRSPRYRHLYAGILCTVDIANDPVAVYRAVAAEQPPRIDLLLPHATWDCPPPRPDGISRPSTSADPAYAAWLLAVYEAWNADGRPFGIRLFDSIHSTLRGGPPLTEALGVAPSDVLVIETDGALEQADSLKVAFDGAVDTGLRVQDHPLSAATVNAQVMARQNGPDGLSGQCRSCPVLTSCGGGLFAHRYRGSDADPDGSAAAFRNPSVYCADLLELIQSIQKAESADMAFSAGTTVTRAHFDELASGLGGTAAIGELADTQASINRTLLAAAGQALAEQTTEGSWAWQLLQILDEKHPAAVAKAVSHPFFRAAAFRAIDDPVSAHPGTLIGYALAAASHAGLAAELPVPLDTASVYLPGIGLIATADGKAALEHGGQPREFIARSRYVGGEDGPRVLLEDLDEQRDAFQLPPTNRLTDDEFAHWAAAYGAAWQLIKRQYGEYVPGLEAGLRVIAPLMQSPDGHAASGTARQAFGALGLALPADPDVLALLLIHEFQHVKLGALMDMFDLYDSSDTRLYYAPWREDPRPLEGLLQGVYAHVAVVDFWRRAFQRGDAKAAVHFARWRAQTWQAIEQQLETSGSLTEHGAHLVSGLKAAMAPWMEIPLAAEVLDEASRKGDEHRSAFRSSESSAVR</sequence>
<feature type="domain" description="Radical SAM core" evidence="5">
    <location>
        <begin position="5"/>
        <end position="245"/>
    </location>
</feature>
<dbReference type="SFLD" id="SFLDG01072">
    <property type="entry name" value="dehydrogenase_like"/>
    <property type="match status" value="1"/>
</dbReference>
<dbReference type="GO" id="GO:0046872">
    <property type="term" value="F:metal ion binding"/>
    <property type="evidence" value="ECO:0007669"/>
    <property type="project" value="UniProtKB-KW"/>
</dbReference>
<dbReference type="InterPro" id="IPR058240">
    <property type="entry name" value="rSAM_sf"/>
</dbReference>
<proteinExistence type="predicted"/>
<dbReference type="Pfam" id="PF04055">
    <property type="entry name" value="Radical_SAM"/>
    <property type="match status" value="1"/>
</dbReference>
<dbReference type="SFLD" id="SFLDG01067">
    <property type="entry name" value="SPASM/twitch_domain_containing"/>
    <property type="match status" value="1"/>
</dbReference>
<dbReference type="AlphaFoldDB" id="A0A941IHL2"/>
<dbReference type="GO" id="GO:0016491">
    <property type="term" value="F:oxidoreductase activity"/>
    <property type="evidence" value="ECO:0007669"/>
    <property type="project" value="InterPro"/>
</dbReference>
<dbReference type="GO" id="GO:0051536">
    <property type="term" value="F:iron-sulfur cluster binding"/>
    <property type="evidence" value="ECO:0007669"/>
    <property type="project" value="UniProtKB-KW"/>
</dbReference>
<organism evidence="6 7">
    <name type="scientific">Actinospica acidithermotolerans</name>
    <dbReference type="NCBI Taxonomy" id="2828514"/>
    <lineage>
        <taxon>Bacteria</taxon>
        <taxon>Bacillati</taxon>
        <taxon>Actinomycetota</taxon>
        <taxon>Actinomycetes</taxon>
        <taxon>Catenulisporales</taxon>
        <taxon>Actinospicaceae</taxon>
        <taxon>Actinospica</taxon>
    </lineage>
</organism>
<evidence type="ECO:0000256" key="1">
    <source>
        <dbReference type="ARBA" id="ARBA00022691"/>
    </source>
</evidence>
<gene>
    <name evidence="6" type="ORF">KDK95_03190</name>
</gene>
<dbReference type="PROSITE" id="PS51918">
    <property type="entry name" value="RADICAL_SAM"/>
    <property type="match status" value="1"/>
</dbReference>
<dbReference type="InterPro" id="IPR007197">
    <property type="entry name" value="rSAM"/>
</dbReference>
<evidence type="ECO:0000256" key="3">
    <source>
        <dbReference type="ARBA" id="ARBA00023004"/>
    </source>
</evidence>
<evidence type="ECO:0000256" key="2">
    <source>
        <dbReference type="ARBA" id="ARBA00022723"/>
    </source>
</evidence>
<keyword evidence="1" id="KW-0949">S-adenosyl-L-methionine</keyword>
<dbReference type="NCBIfam" id="TIGR04269">
    <property type="entry name" value="SAM_SPASM_FxsB"/>
    <property type="match status" value="1"/>
</dbReference>
<dbReference type="EMBL" id="JAGSOH010000005">
    <property type="protein sequence ID" value="MBR7825298.1"/>
    <property type="molecule type" value="Genomic_DNA"/>
</dbReference>